<name>A0ABD2KCG2_HETSC</name>
<feature type="compositionally biased region" description="Basic residues" evidence="1">
    <location>
        <begin position="166"/>
        <end position="180"/>
    </location>
</feature>
<organism evidence="2 3">
    <name type="scientific">Heterodera schachtii</name>
    <name type="common">Sugarbeet cyst nematode worm</name>
    <name type="synonym">Tylenchus schachtii</name>
    <dbReference type="NCBI Taxonomy" id="97005"/>
    <lineage>
        <taxon>Eukaryota</taxon>
        <taxon>Metazoa</taxon>
        <taxon>Ecdysozoa</taxon>
        <taxon>Nematoda</taxon>
        <taxon>Chromadorea</taxon>
        <taxon>Rhabditida</taxon>
        <taxon>Tylenchina</taxon>
        <taxon>Tylenchomorpha</taxon>
        <taxon>Tylenchoidea</taxon>
        <taxon>Heteroderidae</taxon>
        <taxon>Heteroderinae</taxon>
        <taxon>Heterodera</taxon>
    </lineage>
</organism>
<feature type="compositionally biased region" description="Polar residues" evidence="1">
    <location>
        <begin position="130"/>
        <end position="146"/>
    </location>
</feature>
<evidence type="ECO:0000313" key="2">
    <source>
        <dbReference type="EMBL" id="KAL3100591.1"/>
    </source>
</evidence>
<feature type="region of interest" description="Disordered" evidence="1">
    <location>
        <begin position="327"/>
        <end position="349"/>
    </location>
</feature>
<comment type="caution">
    <text evidence="2">The sequence shown here is derived from an EMBL/GenBank/DDBJ whole genome shotgun (WGS) entry which is preliminary data.</text>
</comment>
<evidence type="ECO:0008006" key="4">
    <source>
        <dbReference type="Google" id="ProtNLM"/>
    </source>
</evidence>
<feature type="compositionally biased region" description="Low complexity" evidence="1">
    <location>
        <begin position="113"/>
        <end position="129"/>
    </location>
</feature>
<protein>
    <recommendedName>
        <fullName evidence="4">OTU domain-containing protein</fullName>
    </recommendedName>
</protein>
<evidence type="ECO:0000256" key="1">
    <source>
        <dbReference type="SAM" id="MobiDB-lite"/>
    </source>
</evidence>
<dbReference type="Gene3D" id="3.90.70.80">
    <property type="match status" value="1"/>
</dbReference>
<feature type="compositionally biased region" description="Basic and acidic residues" evidence="1">
    <location>
        <begin position="327"/>
        <end position="342"/>
    </location>
</feature>
<dbReference type="EMBL" id="JBICCN010000028">
    <property type="protein sequence ID" value="KAL3100591.1"/>
    <property type="molecule type" value="Genomic_DNA"/>
</dbReference>
<feature type="compositionally biased region" description="Basic and acidic residues" evidence="1">
    <location>
        <begin position="211"/>
        <end position="299"/>
    </location>
</feature>
<feature type="compositionally biased region" description="Basic and acidic residues" evidence="1">
    <location>
        <begin position="12"/>
        <end position="23"/>
    </location>
</feature>
<evidence type="ECO:0000313" key="3">
    <source>
        <dbReference type="Proteomes" id="UP001620645"/>
    </source>
</evidence>
<feature type="compositionally biased region" description="Basic and acidic residues" evidence="1">
    <location>
        <begin position="189"/>
        <end position="198"/>
    </location>
</feature>
<accession>A0ABD2KCG2</accession>
<sequence length="797" mass="91087">MAANGSKLWNQKRIEFDQLKEINTKNQTKNIKPKAKADKEKSENLMPQFEKPISTKKNGKQKKNTNHEQVMIKREKAKNFPKNSATKKNKNGPLTKDKAKQAQNEQSTTKAKSSSSESESLSGSERSISPTQSDQLNKQAKNGQQKTKNEKKVMSPNETKNAKSPVTKKKTGKEKGKKKNTQSSDDESGSEKRKKEMANEEEEMKKKGKANKKEETHKNEMANKGMDKEEMASETGKMGKNEKLKEEMEKKENKDKEKEEKEMAKVGMDREEKSNNEKEMKQKEMGKEETEKRELANEKHKLNIHSDPMEMPEFTKTTTIQERHINGKQEAKKQKADQDNNRPDANANTEYDTYTFTPIGQYAIIVAIGPYDGPKQTKFLTNANGNIEWNFFKHIHNDEVIHDIHSHYNAQEKITILVEKAPDKRIMTEYINYDEMHKAMERSYGKLCERNYIDFTELPTMEDTMGQLCNSKSIHFNKLAVAPFDTSSPEKMNKKFGEVEQKQNNVHEQLILKQADIEELINREKSPLELEGQNEQQSIEQSPVETQIHNEQTAEPKSFGLPVLVGAKDLTPTPLIEPPIDQIAASPNHKEPTLKPRYHKVIGDGDCFYRAICYSIFQVDESENSDALRVASSKAIEKIVNNKTIFPKKLYDTHAEFINELEIALLDLEPSSAKDYDQSLSAYAKHIAKPARNGHGQWAQLDDARIVSVVLRRPVVILHPHPLPGRNVPDKLRPKYDDSSVERRVAVYFPDGEIMEKKGKIDAEELSCFTIKCDSCQDNQMKCPRCQDKTIMTPLFS</sequence>
<dbReference type="Proteomes" id="UP001620645">
    <property type="component" value="Unassembled WGS sequence"/>
</dbReference>
<keyword evidence="3" id="KW-1185">Reference proteome</keyword>
<reference evidence="2 3" key="1">
    <citation type="submission" date="2024-10" db="EMBL/GenBank/DDBJ databases">
        <authorList>
            <person name="Kim D."/>
        </authorList>
    </citation>
    <scope>NUCLEOTIDE SEQUENCE [LARGE SCALE GENOMIC DNA]</scope>
    <source>
        <strain evidence="2">Taebaek</strain>
    </source>
</reference>
<proteinExistence type="predicted"/>
<gene>
    <name evidence="2" type="ORF">niasHS_001157</name>
</gene>
<feature type="compositionally biased region" description="Polar residues" evidence="1">
    <location>
        <begin position="101"/>
        <end position="112"/>
    </location>
</feature>
<feature type="region of interest" description="Disordered" evidence="1">
    <location>
        <begin position="1"/>
        <end position="299"/>
    </location>
</feature>
<dbReference type="AlphaFoldDB" id="A0ABD2KCG2"/>